<proteinExistence type="predicted"/>
<feature type="domain" description="HTH tetR-type" evidence="5">
    <location>
        <begin position="16"/>
        <end position="76"/>
    </location>
</feature>
<dbReference type="Pfam" id="PF16859">
    <property type="entry name" value="TetR_C_11"/>
    <property type="match status" value="1"/>
</dbReference>
<gene>
    <name evidence="6" type="ORF">ACFYU5_24660</name>
</gene>
<dbReference type="RefSeq" id="WP_387398218.1">
    <property type="nucleotide sequence ID" value="NZ_JBIAMT010000005.1"/>
</dbReference>
<name>A0ABW6P8Z6_9NOCA</name>
<organism evidence="6 7">
    <name type="scientific">Nocardia aobensis</name>
    <dbReference type="NCBI Taxonomy" id="257277"/>
    <lineage>
        <taxon>Bacteria</taxon>
        <taxon>Bacillati</taxon>
        <taxon>Actinomycetota</taxon>
        <taxon>Actinomycetes</taxon>
        <taxon>Mycobacteriales</taxon>
        <taxon>Nocardiaceae</taxon>
        <taxon>Nocardia</taxon>
    </lineage>
</organism>
<evidence type="ECO:0000313" key="6">
    <source>
        <dbReference type="EMBL" id="MFF0499612.1"/>
    </source>
</evidence>
<dbReference type="InterPro" id="IPR009057">
    <property type="entry name" value="Homeodomain-like_sf"/>
</dbReference>
<keyword evidence="2 4" id="KW-0238">DNA-binding</keyword>
<dbReference type="Proteomes" id="UP001601442">
    <property type="component" value="Unassembled WGS sequence"/>
</dbReference>
<keyword evidence="7" id="KW-1185">Reference proteome</keyword>
<dbReference type="PROSITE" id="PS01081">
    <property type="entry name" value="HTH_TETR_1"/>
    <property type="match status" value="1"/>
</dbReference>
<dbReference type="InterPro" id="IPR011075">
    <property type="entry name" value="TetR_C"/>
</dbReference>
<reference evidence="6 7" key="1">
    <citation type="submission" date="2024-10" db="EMBL/GenBank/DDBJ databases">
        <title>The Natural Products Discovery Center: Release of the First 8490 Sequenced Strains for Exploring Actinobacteria Biosynthetic Diversity.</title>
        <authorList>
            <person name="Kalkreuter E."/>
            <person name="Kautsar S.A."/>
            <person name="Yang D."/>
            <person name="Bader C.D."/>
            <person name="Teijaro C.N."/>
            <person name="Fluegel L."/>
            <person name="Davis C.M."/>
            <person name="Simpson J.R."/>
            <person name="Lauterbach L."/>
            <person name="Steele A.D."/>
            <person name="Gui C."/>
            <person name="Meng S."/>
            <person name="Li G."/>
            <person name="Viehrig K."/>
            <person name="Ye F."/>
            <person name="Su P."/>
            <person name="Kiefer A.F."/>
            <person name="Nichols A."/>
            <person name="Cepeda A.J."/>
            <person name="Yan W."/>
            <person name="Fan B."/>
            <person name="Jiang Y."/>
            <person name="Adhikari A."/>
            <person name="Zheng C.-J."/>
            <person name="Schuster L."/>
            <person name="Cowan T.M."/>
            <person name="Smanski M.J."/>
            <person name="Chevrette M.G."/>
            <person name="De Carvalho L.P.S."/>
            <person name="Shen B."/>
        </authorList>
    </citation>
    <scope>NUCLEOTIDE SEQUENCE [LARGE SCALE GENOMIC DNA]</scope>
    <source>
        <strain evidence="6 7">NPDC004119</strain>
    </source>
</reference>
<dbReference type="SUPFAM" id="SSF48498">
    <property type="entry name" value="Tetracyclin repressor-like, C-terminal domain"/>
    <property type="match status" value="1"/>
</dbReference>
<feature type="DNA-binding region" description="H-T-H motif" evidence="4">
    <location>
        <begin position="39"/>
        <end position="58"/>
    </location>
</feature>
<evidence type="ECO:0000256" key="4">
    <source>
        <dbReference type="PROSITE-ProRule" id="PRU00335"/>
    </source>
</evidence>
<comment type="caution">
    <text evidence="6">The sequence shown here is derived from an EMBL/GenBank/DDBJ whole genome shotgun (WGS) entry which is preliminary data.</text>
</comment>
<dbReference type="PANTHER" id="PTHR30055:SF148">
    <property type="entry name" value="TETR-FAMILY TRANSCRIPTIONAL REGULATOR"/>
    <property type="match status" value="1"/>
</dbReference>
<dbReference type="InterPro" id="IPR050109">
    <property type="entry name" value="HTH-type_TetR-like_transc_reg"/>
</dbReference>
<evidence type="ECO:0000256" key="2">
    <source>
        <dbReference type="ARBA" id="ARBA00023125"/>
    </source>
</evidence>
<evidence type="ECO:0000256" key="1">
    <source>
        <dbReference type="ARBA" id="ARBA00023015"/>
    </source>
</evidence>
<dbReference type="Pfam" id="PF00440">
    <property type="entry name" value="TetR_N"/>
    <property type="match status" value="1"/>
</dbReference>
<dbReference type="InterPro" id="IPR036271">
    <property type="entry name" value="Tet_transcr_reg_TetR-rel_C_sf"/>
</dbReference>
<evidence type="ECO:0000259" key="5">
    <source>
        <dbReference type="PROSITE" id="PS50977"/>
    </source>
</evidence>
<dbReference type="PRINTS" id="PR00455">
    <property type="entry name" value="HTHTETR"/>
</dbReference>
<keyword evidence="3" id="KW-0804">Transcription</keyword>
<dbReference type="InterPro" id="IPR023772">
    <property type="entry name" value="DNA-bd_HTH_TetR-type_CS"/>
</dbReference>
<dbReference type="Gene3D" id="1.10.357.10">
    <property type="entry name" value="Tetracycline Repressor, domain 2"/>
    <property type="match status" value="1"/>
</dbReference>
<evidence type="ECO:0000256" key="3">
    <source>
        <dbReference type="ARBA" id="ARBA00023163"/>
    </source>
</evidence>
<dbReference type="PROSITE" id="PS50977">
    <property type="entry name" value="HTH_TETR_2"/>
    <property type="match status" value="1"/>
</dbReference>
<accession>A0ABW6P8Z6</accession>
<dbReference type="Gene3D" id="1.10.10.60">
    <property type="entry name" value="Homeodomain-like"/>
    <property type="match status" value="1"/>
</dbReference>
<dbReference type="InterPro" id="IPR001647">
    <property type="entry name" value="HTH_TetR"/>
</dbReference>
<sequence length="208" mass="22267">MTTSKRTPAGAAVLQPQVTAAIRDAAFAELAESGYGKLSMEAVSRRAGVSKPTLYRRWPNKQQLVLALITEVAVPAAEPADTGTLRGDLRAFLETAAQGLTHPLAARIIPDLLAESIRSPGLAAALRAAGSQRRTRVAAMLHRATARGELPGDLDRELALDFVVSPLFWHHLMGGTLTDPAYLDALTDMLLAAYRATPKHPASQQESR</sequence>
<dbReference type="EMBL" id="JBIAMT010000005">
    <property type="protein sequence ID" value="MFF0499612.1"/>
    <property type="molecule type" value="Genomic_DNA"/>
</dbReference>
<keyword evidence="1" id="KW-0805">Transcription regulation</keyword>
<dbReference type="SUPFAM" id="SSF46689">
    <property type="entry name" value="Homeodomain-like"/>
    <property type="match status" value="1"/>
</dbReference>
<evidence type="ECO:0000313" key="7">
    <source>
        <dbReference type="Proteomes" id="UP001601442"/>
    </source>
</evidence>
<dbReference type="PANTHER" id="PTHR30055">
    <property type="entry name" value="HTH-TYPE TRANSCRIPTIONAL REGULATOR RUTR"/>
    <property type="match status" value="1"/>
</dbReference>
<protein>
    <submittedName>
        <fullName evidence="6">TetR/AcrR family transcriptional regulator</fullName>
    </submittedName>
</protein>